<proteinExistence type="inferred from homology"/>
<keyword evidence="14 16" id="KW-0131">Cell cycle</keyword>
<keyword evidence="15 16" id="KW-0961">Cell wall biogenesis/degradation</keyword>
<keyword evidence="2 16" id="KW-1003">Cell membrane</keyword>
<keyword evidence="9 16" id="KW-0133">Cell shape</keyword>
<dbReference type="Gene3D" id="3.30.450.330">
    <property type="match status" value="1"/>
</dbReference>
<dbReference type="HAMAP" id="MF_02080">
    <property type="entry name" value="FtsI_transpept"/>
    <property type="match status" value="1"/>
</dbReference>
<dbReference type="InterPro" id="IPR005311">
    <property type="entry name" value="PBP_dimer"/>
</dbReference>
<keyword evidence="13 16" id="KW-0717">Septation</keyword>
<evidence type="ECO:0000256" key="14">
    <source>
        <dbReference type="ARBA" id="ARBA00023306"/>
    </source>
</evidence>
<dbReference type="InterPro" id="IPR036138">
    <property type="entry name" value="PBP_dimer_sf"/>
</dbReference>
<evidence type="ECO:0000313" key="20">
    <source>
        <dbReference type="Proteomes" id="UP001595617"/>
    </source>
</evidence>
<keyword evidence="12 16" id="KW-0472">Membrane</keyword>
<dbReference type="Gene3D" id="3.40.710.10">
    <property type="entry name" value="DD-peptidase/beta-lactamase superfamily"/>
    <property type="match status" value="1"/>
</dbReference>
<dbReference type="InterPro" id="IPR050515">
    <property type="entry name" value="Beta-lactam/transpept"/>
</dbReference>
<dbReference type="InterPro" id="IPR001460">
    <property type="entry name" value="PCN-bd_Tpept"/>
</dbReference>
<comment type="subcellular location">
    <subcellularLocation>
        <location evidence="1">Membrane</location>
    </subcellularLocation>
</comment>
<dbReference type="EMBL" id="JBHRYR010000002">
    <property type="protein sequence ID" value="MFC3852389.1"/>
    <property type="molecule type" value="Genomic_DNA"/>
</dbReference>
<evidence type="ECO:0000256" key="1">
    <source>
        <dbReference type="ARBA" id="ARBA00004370"/>
    </source>
</evidence>
<reference evidence="20" key="1">
    <citation type="journal article" date="2019" name="Int. J. Syst. Evol. Microbiol.">
        <title>The Global Catalogue of Microorganisms (GCM) 10K type strain sequencing project: providing services to taxonomists for standard genome sequencing and annotation.</title>
        <authorList>
            <consortium name="The Broad Institute Genomics Platform"/>
            <consortium name="The Broad Institute Genome Sequencing Center for Infectious Disease"/>
            <person name="Wu L."/>
            <person name="Ma J."/>
        </authorList>
    </citation>
    <scope>NUCLEOTIDE SEQUENCE [LARGE SCALE GENOMIC DNA]</scope>
    <source>
        <strain evidence="20">IBRC 10765</strain>
    </source>
</reference>
<feature type="domain" description="Penicillin-binding protein transpeptidase" evidence="17">
    <location>
        <begin position="236"/>
        <end position="532"/>
    </location>
</feature>
<evidence type="ECO:0000256" key="12">
    <source>
        <dbReference type="ARBA" id="ARBA00023136"/>
    </source>
</evidence>
<dbReference type="PANTHER" id="PTHR30627">
    <property type="entry name" value="PEPTIDOGLYCAN D,D-TRANSPEPTIDASE"/>
    <property type="match status" value="1"/>
</dbReference>
<evidence type="ECO:0000256" key="7">
    <source>
        <dbReference type="ARBA" id="ARBA00022692"/>
    </source>
</evidence>
<keyword evidence="3 16" id="KW-0997">Cell inner membrane</keyword>
<comment type="similarity">
    <text evidence="16">Belongs to the transpeptidase family. FtsI subfamily.</text>
</comment>
<dbReference type="SUPFAM" id="SSF56601">
    <property type="entry name" value="beta-lactamase/transpeptidase-like"/>
    <property type="match status" value="1"/>
</dbReference>
<evidence type="ECO:0000256" key="16">
    <source>
        <dbReference type="HAMAP-Rule" id="MF_02080"/>
    </source>
</evidence>
<comment type="caution">
    <text evidence="19">The sequence shown here is derived from an EMBL/GenBank/DDBJ whole genome shotgun (WGS) entry which is preliminary data.</text>
</comment>
<evidence type="ECO:0000256" key="8">
    <source>
        <dbReference type="ARBA" id="ARBA00022801"/>
    </source>
</evidence>
<dbReference type="InterPro" id="IPR012338">
    <property type="entry name" value="Beta-lactam/transpept-like"/>
</dbReference>
<dbReference type="Pfam" id="PF03717">
    <property type="entry name" value="PBP_dimer"/>
    <property type="match status" value="1"/>
</dbReference>
<evidence type="ECO:0000256" key="10">
    <source>
        <dbReference type="ARBA" id="ARBA00022984"/>
    </source>
</evidence>
<dbReference type="RefSeq" id="WP_380694471.1">
    <property type="nucleotide sequence ID" value="NZ_JBHRYR010000002.1"/>
</dbReference>
<keyword evidence="5 16" id="KW-0121">Carboxypeptidase</keyword>
<evidence type="ECO:0000313" key="19">
    <source>
        <dbReference type="EMBL" id="MFC3852389.1"/>
    </source>
</evidence>
<evidence type="ECO:0000256" key="6">
    <source>
        <dbReference type="ARBA" id="ARBA00022670"/>
    </source>
</evidence>
<evidence type="ECO:0000256" key="9">
    <source>
        <dbReference type="ARBA" id="ARBA00022960"/>
    </source>
</evidence>
<dbReference type="SUPFAM" id="SSF56519">
    <property type="entry name" value="Penicillin binding protein dimerisation domain"/>
    <property type="match status" value="1"/>
</dbReference>
<dbReference type="Gene3D" id="3.90.1310.10">
    <property type="entry name" value="Penicillin-binding protein 2a (Domain 2)"/>
    <property type="match status" value="1"/>
</dbReference>
<evidence type="ECO:0000256" key="5">
    <source>
        <dbReference type="ARBA" id="ARBA00022645"/>
    </source>
</evidence>
<name>A0ABV7ZV04_9GAMM</name>
<dbReference type="Pfam" id="PF00905">
    <property type="entry name" value="Transpeptidase"/>
    <property type="match status" value="1"/>
</dbReference>
<evidence type="ECO:0000256" key="2">
    <source>
        <dbReference type="ARBA" id="ARBA00022475"/>
    </source>
</evidence>
<keyword evidence="6 16" id="KW-0645">Protease</keyword>
<evidence type="ECO:0000259" key="17">
    <source>
        <dbReference type="Pfam" id="PF00905"/>
    </source>
</evidence>
<comment type="pathway">
    <text evidence="16">Cell wall biogenesis; peptidoglycan biosynthesis.</text>
</comment>
<keyword evidence="10 16" id="KW-0573">Peptidoglycan synthesis</keyword>
<accession>A0ABV7ZV04</accession>
<keyword evidence="8 16" id="KW-0378">Hydrolase</keyword>
<keyword evidence="20" id="KW-1185">Reference proteome</keyword>
<comment type="function">
    <text evidence="16">Catalyzes cross-linking of the peptidoglycan cell wall at the division septum.</text>
</comment>
<evidence type="ECO:0000259" key="18">
    <source>
        <dbReference type="Pfam" id="PF03717"/>
    </source>
</evidence>
<keyword evidence="11 16" id="KW-1133">Transmembrane helix</keyword>
<sequence>MTARWRLYFVAFAMLLLLAALVSRVVYLQIVEREFLIEQGKIRSAREVEVGAHRGMIMDRHGNPLAVSTPVISLWGDPRRLKYEDLPQVAEAIGVGLRTLQQRHGIHRAFFYVQRHMNPADAEAVLALQIPGLYGRQEYKRYYPAGEVAAHIVGFTNIDDHGQEGIELAYDELLTGRPGADLILQNLNGQVVRHVASRSEPQPGRDLQLTIDLDLQYQTYRSLKAAFQRHQADWASAVVMDPRTGEVLAVANLPSYNPNDRSSIRPEYLRNRAITDAFEPGSVMKTMAVAAALETGRFSPLDTINTNPGRMSIGGGNVVSDFRNYGVLSVTDVMAKSSNIGVSKMAIDIGGQSMWSTYYRFGFGQLVGVGFPGEANGTLPNRQRWSTAQLATLSYGYGMTATTLQLAQAYAALVNDGVRMPPQILRDVVVSSPIRVVPAEVAQQVRAMLEAVTADGGTGTRARTPFFSVAGKTGTAHTVGLAGYDDNAYRSVFVGYAPADNPEVVVAVVVNNPRGEEYFGGAVAGPLFAEITQQALSHLGVVPDRLQTAQGVRP</sequence>
<gene>
    <name evidence="16" type="primary">ftsI</name>
    <name evidence="19" type="ORF">ACFOOG_06035</name>
</gene>
<dbReference type="InterPro" id="IPR037532">
    <property type="entry name" value="FtsI_transpept"/>
</dbReference>
<evidence type="ECO:0000256" key="13">
    <source>
        <dbReference type="ARBA" id="ARBA00023210"/>
    </source>
</evidence>
<organism evidence="19 20">
    <name type="scientific">Saccharospirillum mangrovi</name>
    <dbReference type="NCBI Taxonomy" id="2161747"/>
    <lineage>
        <taxon>Bacteria</taxon>
        <taxon>Pseudomonadati</taxon>
        <taxon>Pseudomonadota</taxon>
        <taxon>Gammaproteobacteria</taxon>
        <taxon>Oceanospirillales</taxon>
        <taxon>Saccharospirillaceae</taxon>
        <taxon>Saccharospirillum</taxon>
    </lineage>
</organism>
<dbReference type="Proteomes" id="UP001595617">
    <property type="component" value="Unassembled WGS sequence"/>
</dbReference>
<evidence type="ECO:0000256" key="11">
    <source>
        <dbReference type="ARBA" id="ARBA00022989"/>
    </source>
</evidence>
<dbReference type="PANTHER" id="PTHR30627:SF1">
    <property type="entry name" value="PEPTIDOGLYCAN D,D-TRANSPEPTIDASE FTSI"/>
    <property type="match status" value="1"/>
</dbReference>
<feature type="active site" description="Acyl-ester intermediate" evidence="16">
    <location>
        <position position="282"/>
    </location>
</feature>
<comment type="catalytic activity">
    <reaction evidence="16">
        <text>Preferential cleavage: (Ac)2-L-Lys-D-Ala-|-D-Ala. Also transpeptidation of peptidyl-alanyl moieties that are N-acyl substituents of D-alanine.</text>
        <dbReference type="EC" id="3.4.16.4"/>
    </reaction>
</comment>
<feature type="domain" description="Penicillin-binding protein dimerisation" evidence="18">
    <location>
        <begin position="51"/>
        <end position="194"/>
    </location>
</feature>
<dbReference type="Gene3D" id="1.10.150.770">
    <property type="match status" value="1"/>
</dbReference>
<dbReference type="EC" id="3.4.16.4" evidence="16"/>
<evidence type="ECO:0000256" key="15">
    <source>
        <dbReference type="ARBA" id="ARBA00023316"/>
    </source>
</evidence>
<evidence type="ECO:0000256" key="3">
    <source>
        <dbReference type="ARBA" id="ARBA00022519"/>
    </source>
</evidence>
<protein>
    <recommendedName>
        <fullName evidence="16">Peptidoglycan D,D-transpeptidase FtsI</fullName>
        <ecNumber evidence="16">3.4.16.4</ecNumber>
    </recommendedName>
    <alternativeName>
        <fullName evidence="16">Penicillin-binding protein 3</fullName>
        <shortName evidence="16">PBP-3</shortName>
    </alternativeName>
</protein>
<keyword evidence="4 16" id="KW-0132">Cell division</keyword>
<evidence type="ECO:0000256" key="4">
    <source>
        <dbReference type="ARBA" id="ARBA00022618"/>
    </source>
</evidence>
<keyword evidence="7 16" id="KW-0812">Transmembrane</keyword>